<dbReference type="RefSeq" id="WP_252839140.1">
    <property type="nucleotide sequence ID" value="NZ_JAJJVQ010000021.1"/>
</dbReference>
<gene>
    <name evidence="1" type="ORF">LOD26_25505</name>
</gene>
<name>A0ABT1BFF5_9ENTR</name>
<reference evidence="1" key="1">
    <citation type="submission" date="2021-11" db="EMBL/GenBank/DDBJ databases">
        <title>Citrobacter meridianamericanus sp. nov. isolated from soil.</title>
        <authorList>
            <person name="Furlan J.P.R."/>
            <person name="Stehling E.G."/>
        </authorList>
    </citation>
    <scope>NUCLEOTIDE SEQUENCE</scope>
    <source>
        <strain evidence="1">BR102</strain>
    </source>
</reference>
<proteinExistence type="predicted"/>
<dbReference type="EMBL" id="JAJJVQ010000021">
    <property type="protein sequence ID" value="MCO5784622.1"/>
    <property type="molecule type" value="Genomic_DNA"/>
</dbReference>
<dbReference type="InterPro" id="IPR024684">
    <property type="entry name" value="Tscrpt_act_PerC/SfV_Orf40"/>
</dbReference>
<sequence length="106" mass="11821">MKKQRVSHADSICAAEDALAVRLENTGLWRRAAARWTVVMADTQDEKKRAKIHQRQKWCLSQIDSPEPDKPDCSGVLAAANGTLRRMGLQLAAGDIFRRPGYKKGC</sequence>
<evidence type="ECO:0000313" key="1">
    <source>
        <dbReference type="EMBL" id="MCO5784622.1"/>
    </source>
</evidence>
<accession>A0ABT1BFF5</accession>
<evidence type="ECO:0000313" key="2">
    <source>
        <dbReference type="Proteomes" id="UP001139290"/>
    </source>
</evidence>
<dbReference type="Proteomes" id="UP001139290">
    <property type="component" value="Unassembled WGS sequence"/>
</dbReference>
<protein>
    <submittedName>
        <fullName evidence="1">PerC family transcriptional regulator</fullName>
    </submittedName>
</protein>
<comment type="caution">
    <text evidence="1">The sequence shown here is derived from an EMBL/GenBank/DDBJ whole genome shotgun (WGS) entry which is preliminary data.</text>
</comment>
<dbReference type="Pfam" id="PF06069">
    <property type="entry name" value="PerC"/>
    <property type="match status" value="1"/>
</dbReference>
<keyword evidence="2" id="KW-1185">Reference proteome</keyword>
<organism evidence="1 2">
    <name type="scientific">Citrobacter meridianamericanus</name>
    <dbReference type="NCBI Taxonomy" id="2894201"/>
    <lineage>
        <taxon>Bacteria</taxon>
        <taxon>Pseudomonadati</taxon>
        <taxon>Pseudomonadota</taxon>
        <taxon>Gammaproteobacteria</taxon>
        <taxon>Enterobacterales</taxon>
        <taxon>Enterobacteriaceae</taxon>
        <taxon>Citrobacter</taxon>
    </lineage>
</organism>